<dbReference type="EMBL" id="JAAROP010000002">
    <property type="protein sequence ID" value="MBC1322195.1"/>
    <property type="molecule type" value="Genomic_DNA"/>
</dbReference>
<name>A0A7X0T413_LISWE</name>
<evidence type="ECO:0000313" key="2">
    <source>
        <dbReference type="Proteomes" id="UP000522007"/>
    </source>
</evidence>
<dbReference type="GeneID" id="61187942"/>
<sequence length="96" mass="11193">MEDVRILFFTSVSKERRKKKKLKPLAEYIVRIKIQPTQETKDILSRWEEVSSGKSEDGKGGNSFPKDGKLNYIDLYKKFQEIDFGSVNSKYITEGR</sequence>
<protein>
    <submittedName>
        <fullName evidence="1">Uncharacterized protein</fullName>
    </submittedName>
</protein>
<dbReference type="AlphaFoldDB" id="A0A7X0T413"/>
<dbReference type="RefSeq" id="WP_011700932.1">
    <property type="nucleotide sequence ID" value="NZ_CBCSAN010000002.1"/>
</dbReference>
<evidence type="ECO:0000313" key="1">
    <source>
        <dbReference type="EMBL" id="MBC1322195.1"/>
    </source>
</evidence>
<reference evidence="1 2" key="1">
    <citation type="submission" date="2020-03" db="EMBL/GenBank/DDBJ databases">
        <title>Soil Listeria distribution.</title>
        <authorList>
            <person name="Liao J."/>
            <person name="Wiedmann M."/>
        </authorList>
    </citation>
    <scope>NUCLEOTIDE SEQUENCE [LARGE SCALE GENOMIC DNA]</scope>
    <source>
        <strain evidence="1 2">FSL L7-1829</strain>
    </source>
</reference>
<organism evidence="1 2">
    <name type="scientific">Listeria welshimeri</name>
    <dbReference type="NCBI Taxonomy" id="1643"/>
    <lineage>
        <taxon>Bacteria</taxon>
        <taxon>Bacillati</taxon>
        <taxon>Bacillota</taxon>
        <taxon>Bacilli</taxon>
        <taxon>Bacillales</taxon>
        <taxon>Listeriaceae</taxon>
        <taxon>Listeria</taxon>
    </lineage>
</organism>
<comment type="caution">
    <text evidence="1">The sequence shown here is derived from an EMBL/GenBank/DDBJ whole genome shotgun (WGS) entry which is preliminary data.</text>
</comment>
<gene>
    <name evidence="1" type="ORF">HB853_04480</name>
</gene>
<proteinExistence type="predicted"/>
<accession>A0A7X0T413</accession>
<dbReference type="Proteomes" id="UP000522007">
    <property type="component" value="Unassembled WGS sequence"/>
</dbReference>